<dbReference type="GeneID" id="24437880"/>
<dbReference type="Proteomes" id="UP000009168">
    <property type="component" value="Unassembled WGS sequence"/>
</dbReference>
<keyword evidence="1" id="KW-0472">Membrane</keyword>
<evidence type="ECO:0000256" key="1">
    <source>
        <dbReference type="SAM" id="Phobius"/>
    </source>
</evidence>
<keyword evidence="1 2" id="KW-0812">Transmembrane</keyword>
<proteinExistence type="predicted"/>
<dbReference type="EMBL" id="GG662718">
    <property type="protein sequence ID" value="EWS74706.1"/>
    <property type="molecule type" value="Genomic_DNA"/>
</dbReference>
<dbReference type="InParanoid" id="W7XIJ5"/>
<feature type="transmembrane region" description="Helical" evidence="1">
    <location>
        <begin position="53"/>
        <end position="71"/>
    </location>
</feature>
<dbReference type="KEGG" id="tet:TTHERM_000222222"/>
<protein>
    <submittedName>
        <fullName evidence="2">Transmembrane protein, putative</fullName>
    </submittedName>
</protein>
<accession>W7XIJ5</accession>
<keyword evidence="1" id="KW-1133">Transmembrane helix</keyword>
<evidence type="ECO:0000313" key="3">
    <source>
        <dbReference type="Proteomes" id="UP000009168"/>
    </source>
</evidence>
<evidence type="ECO:0000313" key="2">
    <source>
        <dbReference type="EMBL" id="EWS74706.1"/>
    </source>
</evidence>
<name>W7XIJ5_TETTS</name>
<organism evidence="2 3">
    <name type="scientific">Tetrahymena thermophila (strain SB210)</name>
    <dbReference type="NCBI Taxonomy" id="312017"/>
    <lineage>
        <taxon>Eukaryota</taxon>
        <taxon>Sar</taxon>
        <taxon>Alveolata</taxon>
        <taxon>Ciliophora</taxon>
        <taxon>Intramacronucleata</taxon>
        <taxon>Oligohymenophorea</taxon>
        <taxon>Hymenostomatida</taxon>
        <taxon>Tetrahymenina</taxon>
        <taxon>Tetrahymenidae</taxon>
        <taxon>Tetrahymena</taxon>
    </lineage>
</organism>
<keyword evidence="3" id="KW-1185">Reference proteome</keyword>
<reference evidence="3" key="1">
    <citation type="journal article" date="2006" name="PLoS Biol.">
        <title>Macronuclear genome sequence of the ciliate Tetrahymena thermophila, a model eukaryote.</title>
        <authorList>
            <person name="Eisen J.A."/>
            <person name="Coyne R.S."/>
            <person name="Wu M."/>
            <person name="Wu D."/>
            <person name="Thiagarajan M."/>
            <person name="Wortman J.R."/>
            <person name="Badger J.H."/>
            <person name="Ren Q."/>
            <person name="Amedeo P."/>
            <person name="Jones K.M."/>
            <person name="Tallon L.J."/>
            <person name="Delcher A.L."/>
            <person name="Salzberg S.L."/>
            <person name="Silva J.C."/>
            <person name="Haas B.J."/>
            <person name="Majoros W.H."/>
            <person name="Farzad M."/>
            <person name="Carlton J.M."/>
            <person name="Smith R.K. Jr."/>
            <person name="Garg J."/>
            <person name="Pearlman R.E."/>
            <person name="Karrer K.M."/>
            <person name="Sun L."/>
            <person name="Manning G."/>
            <person name="Elde N.C."/>
            <person name="Turkewitz A.P."/>
            <person name="Asai D.J."/>
            <person name="Wilkes D.E."/>
            <person name="Wang Y."/>
            <person name="Cai H."/>
            <person name="Collins K."/>
            <person name="Stewart B.A."/>
            <person name="Lee S.R."/>
            <person name="Wilamowska K."/>
            <person name="Weinberg Z."/>
            <person name="Ruzzo W.L."/>
            <person name="Wloga D."/>
            <person name="Gaertig J."/>
            <person name="Frankel J."/>
            <person name="Tsao C.-C."/>
            <person name="Gorovsky M.A."/>
            <person name="Keeling P.J."/>
            <person name="Waller R.F."/>
            <person name="Patron N.J."/>
            <person name="Cherry J.M."/>
            <person name="Stover N.A."/>
            <person name="Krieger C.J."/>
            <person name="del Toro C."/>
            <person name="Ryder H.F."/>
            <person name="Williamson S.C."/>
            <person name="Barbeau R.A."/>
            <person name="Hamilton E.P."/>
            <person name="Orias E."/>
        </authorList>
    </citation>
    <scope>NUCLEOTIDE SEQUENCE [LARGE SCALE GENOMIC DNA]</scope>
    <source>
        <strain evidence="3">SB210</strain>
    </source>
</reference>
<gene>
    <name evidence="2" type="ORF">TTHERM_000222222</name>
</gene>
<feature type="transmembrane region" description="Helical" evidence="1">
    <location>
        <begin position="109"/>
        <end position="135"/>
    </location>
</feature>
<dbReference type="RefSeq" id="XP_012652707.1">
    <property type="nucleotide sequence ID" value="XM_012797253.1"/>
</dbReference>
<dbReference type="AlphaFoldDB" id="W7XIJ5"/>
<feature type="transmembrane region" description="Helical" evidence="1">
    <location>
        <begin position="77"/>
        <end position="102"/>
    </location>
</feature>
<sequence length="313" mass="38069">MILLFFRKNDFQILFHIIQIKLNSIKDQQYQAKIKKSILHMYIQTKFISFNQFYLVFQLCVYFYFIFVYFISFLSGFSLFVCLCVFFYVFVCLCISFCFILFFNQFFNFFILFVYFILIQFIYFFLMKILSLLFVDFSSQWPKLKKYFIQKRWNGFLTAALTRWRVEQLDSVFRFLVFSLRIIFMPFFSNQQEACWTGWSDLKTFPCLQKTRKNQSQLQVFPALTHYLGYYQRLLTLAFLSQQFRELKIHKIYFFIKKKNENQACLFLFSLRLQQTGRYVVTSNLSVASPQPSRPRISLVDFFRFIGLYIDQG</sequence>